<organism evidence="2">
    <name type="scientific">candidate division WOR-3 bacterium</name>
    <dbReference type="NCBI Taxonomy" id="2052148"/>
    <lineage>
        <taxon>Bacteria</taxon>
        <taxon>Bacteria division WOR-3</taxon>
    </lineage>
</organism>
<feature type="transmembrane region" description="Helical" evidence="1">
    <location>
        <begin position="39"/>
        <end position="55"/>
    </location>
</feature>
<feature type="transmembrane region" description="Helical" evidence="1">
    <location>
        <begin position="62"/>
        <end position="79"/>
    </location>
</feature>
<sequence>MVAEKHRRFLFAGYLAAGLLAAVLTGWVAPLGRLTRPEMLLQCLATGLSGALVWISVRTRNLFPALLLIIVVPVFSELLCNPATGSAAFATAVRLLLPVAGYLGAGLLCRTAPRGFLCRLLLLAGFVALAHATGAIVSSLLLERTPDLAAARHPALTGLMLGALSGFLFALVDALRSKPREQTAPRRGWHG</sequence>
<protein>
    <submittedName>
        <fullName evidence="2">Uncharacterized protein</fullName>
    </submittedName>
</protein>
<feature type="transmembrane region" description="Helical" evidence="1">
    <location>
        <begin position="120"/>
        <end position="142"/>
    </location>
</feature>
<evidence type="ECO:0000256" key="1">
    <source>
        <dbReference type="SAM" id="Phobius"/>
    </source>
</evidence>
<dbReference type="AlphaFoldDB" id="A0A7V0T7B8"/>
<feature type="transmembrane region" description="Helical" evidence="1">
    <location>
        <begin position="9"/>
        <end position="27"/>
    </location>
</feature>
<comment type="caution">
    <text evidence="2">The sequence shown here is derived from an EMBL/GenBank/DDBJ whole genome shotgun (WGS) entry which is preliminary data.</text>
</comment>
<dbReference type="EMBL" id="DSBX01000325">
    <property type="protein sequence ID" value="HDR00302.1"/>
    <property type="molecule type" value="Genomic_DNA"/>
</dbReference>
<reference evidence="2" key="1">
    <citation type="journal article" date="2020" name="mSystems">
        <title>Genome- and Community-Level Interaction Insights into Carbon Utilization and Element Cycling Functions of Hydrothermarchaeota in Hydrothermal Sediment.</title>
        <authorList>
            <person name="Zhou Z."/>
            <person name="Liu Y."/>
            <person name="Xu W."/>
            <person name="Pan J."/>
            <person name="Luo Z.H."/>
            <person name="Li M."/>
        </authorList>
    </citation>
    <scope>NUCLEOTIDE SEQUENCE [LARGE SCALE GENOMIC DNA]</scope>
    <source>
        <strain evidence="2">SpSt-1182</strain>
    </source>
</reference>
<dbReference type="Proteomes" id="UP000885672">
    <property type="component" value="Unassembled WGS sequence"/>
</dbReference>
<proteinExistence type="predicted"/>
<gene>
    <name evidence="2" type="ORF">ENN51_08485</name>
</gene>
<keyword evidence="1" id="KW-0812">Transmembrane</keyword>
<feature type="transmembrane region" description="Helical" evidence="1">
    <location>
        <begin position="85"/>
        <end position="108"/>
    </location>
</feature>
<feature type="transmembrane region" description="Helical" evidence="1">
    <location>
        <begin position="154"/>
        <end position="172"/>
    </location>
</feature>
<evidence type="ECO:0000313" key="2">
    <source>
        <dbReference type="EMBL" id="HDR00302.1"/>
    </source>
</evidence>
<accession>A0A7V0T7B8</accession>
<name>A0A7V0T7B8_UNCW3</name>
<keyword evidence="1" id="KW-0472">Membrane</keyword>
<keyword evidence="1" id="KW-1133">Transmembrane helix</keyword>